<dbReference type="Gene3D" id="3.90.190.10">
    <property type="entry name" value="Protein tyrosine phosphatase superfamily"/>
    <property type="match status" value="1"/>
</dbReference>
<dbReference type="SUPFAM" id="SSF52799">
    <property type="entry name" value="(Phosphotyrosine protein) phosphatases II"/>
    <property type="match status" value="1"/>
</dbReference>
<dbReference type="PROSITE" id="PS51182">
    <property type="entry name" value="C2_TENSIN"/>
    <property type="match status" value="1"/>
</dbReference>
<dbReference type="SMART" id="SM00404">
    <property type="entry name" value="PTPc_motif"/>
    <property type="match status" value="1"/>
</dbReference>
<dbReference type="Pfam" id="PF22785">
    <property type="entry name" value="Tc-R-P"/>
    <property type="match status" value="1"/>
</dbReference>
<dbReference type="Ensembl" id="ENSEEET00000062743.1">
    <property type="protein sequence ID" value="ENSEEEP00000063909.1"/>
    <property type="gene ID" value="ENSEEEG00000024241.2"/>
</dbReference>
<comment type="similarity">
    <text evidence="2">Belongs to the PTEN phosphatase protein family.</text>
</comment>
<reference evidence="7 8" key="1">
    <citation type="submission" date="2020-05" db="EMBL/GenBank/DDBJ databases">
        <title>Electrophorus electricus (electric eel) genome, fEleEle1, primary haplotype.</title>
        <authorList>
            <person name="Myers G."/>
            <person name="Meyer A."/>
            <person name="Fedrigo O."/>
            <person name="Formenti G."/>
            <person name="Rhie A."/>
            <person name="Tracey A."/>
            <person name="Sims Y."/>
            <person name="Jarvis E.D."/>
        </authorList>
    </citation>
    <scope>NUCLEOTIDE SEQUENCE [LARGE SCALE GENOMIC DNA]</scope>
</reference>
<evidence type="ECO:0000259" key="6">
    <source>
        <dbReference type="PROSITE" id="PS51182"/>
    </source>
</evidence>
<dbReference type="FunFam" id="3.90.190.10:FF:000010">
    <property type="entry name" value="tensin-1 isoform X2"/>
    <property type="match status" value="1"/>
</dbReference>
<evidence type="ECO:0000313" key="7">
    <source>
        <dbReference type="Ensembl" id="ENSEEEP00000063909.1"/>
    </source>
</evidence>
<dbReference type="InterPro" id="IPR003595">
    <property type="entry name" value="Tyr_Pase_cat"/>
</dbReference>
<dbReference type="InterPro" id="IPR029023">
    <property type="entry name" value="Tensin_phosphatase"/>
</dbReference>
<evidence type="ECO:0008006" key="9">
    <source>
        <dbReference type="Google" id="ProtNLM"/>
    </source>
</evidence>
<dbReference type="GO" id="GO:0005925">
    <property type="term" value="C:focal adhesion"/>
    <property type="evidence" value="ECO:0007669"/>
    <property type="project" value="TreeGrafter"/>
</dbReference>
<dbReference type="PANTHER" id="PTHR45734">
    <property type="entry name" value="TENSIN"/>
    <property type="match status" value="1"/>
</dbReference>
<dbReference type="InterPro" id="IPR014020">
    <property type="entry name" value="Tensin_C2-dom"/>
</dbReference>
<evidence type="ECO:0000256" key="1">
    <source>
        <dbReference type="ARBA" id="ARBA00004316"/>
    </source>
</evidence>
<dbReference type="Proteomes" id="UP000314983">
    <property type="component" value="Chromosome 19"/>
</dbReference>
<evidence type="ECO:0000256" key="2">
    <source>
        <dbReference type="ARBA" id="ARBA00007881"/>
    </source>
</evidence>
<evidence type="ECO:0000256" key="3">
    <source>
        <dbReference type="ARBA" id="ARBA00023273"/>
    </source>
</evidence>
<evidence type="ECO:0000259" key="5">
    <source>
        <dbReference type="PROSITE" id="PS51181"/>
    </source>
</evidence>
<dbReference type="InterPro" id="IPR029021">
    <property type="entry name" value="Prot-tyrosine_phosphatase-like"/>
</dbReference>
<dbReference type="AlphaFoldDB" id="A0AAY5F4T6"/>
<dbReference type="InterPro" id="IPR035892">
    <property type="entry name" value="C2_domain_sf"/>
</dbReference>
<organism evidence="7 8">
    <name type="scientific">Electrophorus electricus</name>
    <name type="common">Electric eel</name>
    <name type="synonym">Gymnotus electricus</name>
    <dbReference type="NCBI Taxonomy" id="8005"/>
    <lineage>
        <taxon>Eukaryota</taxon>
        <taxon>Metazoa</taxon>
        <taxon>Chordata</taxon>
        <taxon>Craniata</taxon>
        <taxon>Vertebrata</taxon>
        <taxon>Euteleostomi</taxon>
        <taxon>Actinopterygii</taxon>
        <taxon>Neopterygii</taxon>
        <taxon>Teleostei</taxon>
        <taxon>Ostariophysi</taxon>
        <taxon>Gymnotiformes</taxon>
        <taxon>Gymnotoidei</taxon>
        <taxon>Gymnotidae</taxon>
        <taxon>Electrophorus</taxon>
    </lineage>
</organism>
<dbReference type="InterPro" id="IPR051484">
    <property type="entry name" value="Tensin_PTEN_phosphatase"/>
</dbReference>
<dbReference type="InterPro" id="IPR000387">
    <property type="entry name" value="Tyr_Pase_dom"/>
</dbReference>
<sequence>CFMSRSLPNMEEGYELDLTYVTERIIAVSFPQACTEETYLNNLKDVTRMLKSKHADNYLVINLSEKRDDLTKMNPKTLDTGWPDLHAPQLDKICTICKTMESWLHTDPQHVVVIHCRGGKGRIGVVISSFVYFTDISASADQALDRFAMRKFYDDKVSSLMTPSQKRYVWILSSLLSGSMKMNTSPLFLHCMLLHGIPNFDNSGVCRPYVKVYQGVQVVYSSGVYSVFFLVFLQVKCYHKRSPSQQEVIFRLQFHTGAVQNYSLMFEKEDMEHANKDPRFPDYGKVELVFSEGPERIQGAEHWQNGADVSVDYSATGSLTRWDSYQDLCNGEGNPFKHRWKNKQTNKHLYKHLKPGHPRSS</sequence>
<proteinExistence type="inferred from homology"/>
<dbReference type="Pfam" id="PF10409">
    <property type="entry name" value="PTEN_C2"/>
    <property type="match status" value="2"/>
</dbReference>
<keyword evidence="3" id="KW-0966">Cell projection</keyword>
<protein>
    <recommendedName>
        <fullName evidence="9">Tensin 3</fullName>
    </recommendedName>
</protein>
<feature type="domain" description="C2 tensin-type" evidence="6">
    <location>
        <begin position="184"/>
        <end position="293"/>
    </location>
</feature>
<dbReference type="PANTHER" id="PTHR45734:SF5">
    <property type="entry name" value="TENSIN-3"/>
    <property type="match status" value="1"/>
</dbReference>
<reference evidence="7" key="2">
    <citation type="submission" date="2025-08" db="UniProtKB">
        <authorList>
            <consortium name="Ensembl"/>
        </authorList>
    </citation>
    <scope>IDENTIFICATION</scope>
</reference>
<dbReference type="Gene3D" id="2.60.40.1110">
    <property type="match status" value="2"/>
</dbReference>
<comment type="subcellular location">
    <subcellularLocation>
        <location evidence="1">Cell projection</location>
    </subcellularLocation>
</comment>
<dbReference type="PROSITE" id="PS50056">
    <property type="entry name" value="TYR_PHOSPHATASE_2"/>
    <property type="match status" value="1"/>
</dbReference>
<keyword evidence="8" id="KW-1185">Reference proteome</keyword>
<evidence type="ECO:0000313" key="8">
    <source>
        <dbReference type="Proteomes" id="UP000314983"/>
    </source>
</evidence>
<dbReference type="PROSITE" id="PS51181">
    <property type="entry name" value="PPASE_TENSIN"/>
    <property type="match status" value="1"/>
</dbReference>
<name>A0AAY5F4T6_ELEEL</name>
<feature type="domain" description="Tyrosine specific protein phosphatases" evidence="4">
    <location>
        <begin position="91"/>
        <end position="151"/>
    </location>
</feature>
<dbReference type="GO" id="GO:0042995">
    <property type="term" value="C:cell projection"/>
    <property type="evidence" value="ECO:0007669"/>
    <property type="project" value="UniProtKB-SubCell"/>
</dbReference>
<dbReference type="SUPFAM" id="SSF49562">
    <property type="entry name" value="C2 domain (Calcium/lipid-binding domain, CaLB)"/>
    <property type="match status" value="1"/>
</dbReference>
<evidence type="ECO:0000259" key="4">
    <source>
        <dbReference type="PROSITE" id="PS50056"/>
    </source>
</evidence>
<reference evidence="7" key="3">
    <citation type="submission" date="2025-09" db="UniProtKB">
        <authorList>
            <consortium name="Ensembl"/>
        </authorList>
    </citation>
    <scope>IDENTIFICATION</scope>
</reference>
<dbReference type="SMART" id="SM01326">
    <property type="entry name" value="PTEN_C2"/>
    <property type="match status" value="1"/>
</dbReference>
<dbReference type="GeneTree" id="ENSGT00940000156328"/>
<accession>A0AAY5F4T6</accession>
<gene>
    <name evidence="7" type="primary">TNS3</name>
</gene>
<feature type="domain" description="Phosphatase tensin-type" evidence="5">
    <location>
        <begin position="7"/>
        <end position="179"/>
    </location>
</feature>